<organism evidence="1 2">
    <name type="scientific">Psychromonas aquatilis</name>
    <dbReference type="NCBI Taxonomy" id="2005072"/>
    <lineage>
        <taxon>Bacteria</taxon>
        <taxon>Pseudomonadati</taxon>
        <taxon>Pseudomonadota</taxon>
        <taxon>Gammaproteobacteria</taxon>
        <taxon>Alteromonadales</taxon>
        <taxon>Psychromonadaceae</taxon>
        <taxon>Psychromonas</taxon>
    </lineage>
</organism>
<dbReference type="InterPro" id="IPR013468">
    <property type="entry name" value="CHP02647"/>
</dbReference>
<gene>
    <name evidence="1" type="ORF">V6256_03930</name>
</gene>
<sequence length="78" mass="8654">MIKNYSDTFFDEIKLLSKFPETSHLEGLKVHNDASPELIKAAQSLFDKGLTTEPDGGYLTSLGIEAAEHLHHLLMALN</sequence>
<protein>
    <submittedName>
        <fullName evidence="1">TIGR02647 family protein</fullName>
    </submittedName>
</protein>
<dbReference type="Pfam" id="PF18918">
    <property type="entry name" value="DUF5669"/>
    <property type="match status" value="1"/>
</dbReference>
<evidence type="ECO:0000313" key="1">
    <source>
        <dbReference type="EMBL" id="MEL0628750.1"/>
    </source>
</evidence>
<dbReference type="Proteomes" id="UP001369082">
    <property type="component" value="Unassembled WGS sequence"/>
</dbReference>
<dbReference type="EMBL" id="JBAKAZ010000009">
    <property type="protein sequence ID" value="MEL0628750.1"/>
    <property type="molecule type" value="Genomic_DNA"/>
</dbReference>
<keyword evidence="2" id="KW-1185">Reference proteome</keyword>
<dbReference type="NCBIfam" id="TIGR02647">
    <property type="entry name" value="DNA"/>
    <property type="match status" value="1"/>
</dbReference>
<evidence type="ECO:0000313" key="2">
    <source>
        <dbReference type="Proteomes" id="UP001369082"/>
    </source>
</evidence>
<accession>A0ABU9GN51</accession>
<name>A0ABU9GN51_9GAMM</name>
<dbReference type="RefSeq" id="WP_341596759.1">
    <property type="nucleotide sequence ID" value="NZ_JBAKAZ010000009.1"/>
</dbReference>
<proteinExistence type="predicted"/>
<reference evidence="1 2" key="1">
    <citation type="submission" date="2024-02" db="EMBL/GenBank/DDBJ databases">
        <title>Bacteria isolated from the canopy kelp, Nereocystis luetkeana.</title>
        <authorList>
            <person name="Pfister C.A."/>
            <person name="Younker I.T."/>
            <person name="Light S.H."/>
        </authorList>
    </citation>
    <scope>NUCLEOTIDE SEQUENCE [LARGE SCALE GENOMIC DNA]</scope>
    <source>
        <strain evidence="1 2">TI.1.05</strain>
    </source>
</reference>
<comment type="caution">
    <text evidence="1">The sequence shown here is derived from an EMBL/GenBank/DDBJ whole genome shotgun (WGS) entry which is preliminary data.</text>
</comment>